<dbReference type="PANTHER" id="PTHR45663">
    <property type="entry name" value="GEO12009P1"/>
    <property type="match status" value="1"/>
</dbReference>
<sequence>MPHPLSLTDQSFAPTVADGLTLVDFWAPWCAPCRALAPTLTELASDYAGRVTVAKLDVDEWPELAGHYGVRSLPTLILFQAGQPVRRLIGTQPRGALVNLLEGALSEDRAPGSVEKQGVAATL</sequence>
<keyword evidence="4" id="KW-1015">Disulfide bond</keyword>
<dbReference type="Pfam" id="PF00085">
    <property type="entry name" value="Thioredoxin"/>
    <property type="match status" value="1"/>
</dbReference>
<comment type="similarity">
    <text evidence="1">Belongs to the thioredoxin family.</text>
</comment>
<evidence type="ECO:0000313" key="9">
    <source>
        <dbReference type="Proteomes" id="UP001589733"/>
    </source>
</evidence>
<evidence type="ECO:0000256" key="2">
    <source>
        <dbReference type="ARBA" id="ARBA00022448"/>
    </source>
</evidence>
<evidence type="ECO:0000256" key="5">
    <source>
        <dbReference type="ARBA" id="ARBA00023284"/>
    </source>
</evidence>
<dbReference type="CDD" id="cd02947">
    <property type="entry name" value="TRX_family"/>
    <property type="match status" value="1"/>
</dbReference>
<dbReference type="PROSITE" id="PS51352">
    <property type="entry name" value="THIOREDOXIN_2"/>
    <property type="match status" value="1"/>
</dbReference>
<evidence type="ECO:0000256" key="1">
    <source>
        <dbReference type="ARBA" id="ARBA00008987"/>
    </source>
</evidence>
<dbReference type="InterPro" id="IPR005746">
    <property type="entry name" value="Thioredoxin"/>
</dbReference>
<dbReference type="SUPFAM" id="SSF52833">
    <property type="entry name" value="Thioredoxin-like"/>
    <property type="match status" value="1"/>
</dbReference>
<evidence type="ECO:0000259" key="7">
    <source>
        <dbReference type="PROSITE" id="PS51352"/>
    </source>
</evidence>
<keyword evidence="9" id="KW-1185">Reference proteome</keyword>
<keyword evidence="3" id="KW-0249">Electron transport</keyword>
<dbReference type="PROSITE" id="PS00194">
    <property type="entry name" value="THIOREDOXIN_1"/>
    <property type="match status" value="1"/>
</dbReference>
<dbReference type="NCBIfam" id="TIGR01068">
    <property type="entry name" value="thioredoxin"/>
    <property type="match status" value="1"/>
</dbReference>
<accession>A0ABV6AZP0</accession>
<keyword evidence="5" id="KW-0676">Redox-active center</keyword>
<proteinExistence type="inferred from homology"/>
<dbReference type="RefSeq" id="WP_380007000.1">
    <property type="nucleotide sequence ID" value="NZ_JBHLYR010000021.1"/>
</dbReference>
<organism evidence="8 9">
    <name type="scientific">Deinococcus oregonensis</name>
    <dbReference type="NCBI Taxonomy" id="1805970"/>
    <lineage>
        <taxon>Bacteria</taxon>
        <taxon>Thermotogati</taxon>
        <taxon>Deinococcota</taxon>
        <taxon>Deinococci</taxon>
        <taxon>Deinococcales</taxon>
        <taxon>Deinococcaceae</taxon>
        <taxon>Deinococcus</taxon>
    </lineage>
</organism>
<evidence type="ECO:0000256" key="4">
    <source>
        <dbReference type="ARBA" id="ARBA00023157"/>
    </source>
</evidence>
<dbReference type="EMBL" id="JBHLYR010000021">
    <property type="protein sequence ID" value="MFB9991628.1"/>
    <property type="molecule type" value="Genomic_DNA"/>
</dbReference>
<evidence type="ECO:0000256" key="6">
    <source>
        <dbReference type="NCBIfam" id="TIGR01068"/>
    </source>
</evidence>
<reference evidence="8 9" key="1">
    <citation type="submission" date="2024-09" db="EMBL/GenBank/DDBJ databases">
        <authorList>
            <person name="Sun Q."/>
            <person name="Mori K."/>
        </authorList>
    </citation>
    <scope>NUCLEOTIDE SEQUENCE [LARGE SCALE GENOMIC DNA]</scope>
    <source>
        <strain evidence="8 9">JCM 13503</strain>
    </source>
</reference>
<comment type="caution">
    <text evidence="8">The sequence shown here is derived from an EMBL/GenBank/DDBJ whole genome shotgun (WGS) entry which is preliminary data.</text>
</comment>
<dbReference type="InterPro" id="IPR017937">
    <property type="entry name" value="Thioredoxin_CS"/>
</dbReference>
<dbReference type="Proteomes" id="UP001589733">
    <property type="component" value="Unassembled WGS sequence"/>
</dbReference>
<dbReference type="PRINTS" id="PR00421">
    <property type="entry name" value="THIOREDOXIN"/>
</dbReference>
<evidence type="ECO:0000313" key="8">
    <source>
        <dbReference type="EMBL" id="MFB9991628.1"/>
    </source>
</evidence>
<dbReference type="PANTHER" id="PTHR45663:SF11">
    <property type="entry name" value="GEO12009P1"/>
    <property type="match status" value="1"/>
</dbReference>
<name>A0ABV6AZP0_9DEIO</name>
<protein>
    <recommendedName>
        <fullName evidence="6">Thioredoxin</fullName>
    </recommendedName>
</protein>
<dbReference type="InterPro" id="IPR013766">
    <property type="entry name" value="Thioredoxin_domain"/>
</dbReference>
<dbReference type="InterPro" id="IPR036249">
    <property type="entry name" value="Thioredoxin-like_sf"/>
</dbReference>
<dbReference type="Gene3D" id="3.40.30.10">
    <property type="entry name" value="Glutaredoxin"/>
    <property type="match status" value="1"/>
</dbReference>
<keyword evidence="2" id="KW-0813">Transport</keyword>
<gene>
    <name evidence="8" type="primary">trxA</name>
    <name evidence="8" type="ORF">ACFFLM_06570</name>
</gene>
<feature type="domain" description="Thioredoxin" evidence="7">
    <location>
        <begin position="1"/>
        <end position="106"/>
    </location>
</feature>
<evidence type="ECO:0000256" key="3">
    <source>
        <dbReference type="ARBA" id="ARBA00022982"/>
    </source>
</evidence>